<comment type="caution">
    <text evidence="2">The sequence shown here is derived from an EMBL/GenBank/DDBJ whole genome shotgun (WGS) entry which is preliminary data.</text>
</comment>
<evidence type="ECO:0000313" key="3">
    <source>
        <dbReference type="Proteomes" id="UP001160301"/>
    </source>
</evidence>
<gene>
    <name evidence="2" type="ORF">QHF89_01885</name>
</gene>
<name>A0ABT6NIR7_9BACT</name>
<dbReference type="Proteomes" id="UP001160301">
    <property type="component" value="Unassembled WGS sequence"/>
</dbReference>
<dbReference type="RefSeq" id="WP_136965352.1">
    <property type="nucleotide sequence ID" value="NZ_JARZHI010000001.1"/>
</dbReference>
<keyword evidence="1" id="KW-0732">Signal</keyword>
<feature type="chain" id="PRO_5047098819" description="Cytochrome c domain-containing protein" evidence="1">
    <location>
        <begin position="20"/>
        <end position="434"/>
    </location>
</feature>
<evidence type="ECO:0008006" key="4">
    <source>
        <dbReference type="Google" id="ProtNLM"/>
    </source>
</evidence>
<feature type="signal peptide" evidence="1">
    <location>
        <begin position="1"/>
        <end position="19"/>
    </location>
</feature>
<keyword evidence="3" id="KW-1185">Reference proteome</keyword>
<proteinExistence type="predicted"/>
<reference evidence="2 3" key="1">
    <citation type="submission" date="2023-04" db="EMBL/GenBank/DDBJ databases">
        <title>The genome sequence of Polyangium sorediatum DSM14670.</title>
        <authorList>
            <person name="Zhang X."/>
        </authorList>
    </citation>
    <scope>NUCLEOTIDE SEQUENCE [LARGE SCALE GENOMIC DNA]</scope>
    <source>
        <strain evidence="2 3">DSM 14670</strain>
    </source>
</reference>
<accession>A0ABT6NIR7</accession>
<organism evidence="2 3">
    <name type="scientific">Polyangium sorediatum</name>
    <dbReference type="NCBI Taxonomy" id="889274"/>
    <lineage>
        <taxon>Bacteria</taxon>
        <taxon>Pseudomonadati</taxon>
        <taxon>Myxococcota</taxon>
        <taxon>Polyangia</taxon>
        <taxon>Polyangiales</taxon>
        <taxon>Polyangiaceae</taxon>
        <taxon>Polyangium</taxon>
    </lineage>
</organism>
<dbReference type="SUPFAM" id="SSF63829">
    <property type="entry name" value="Calcium-dependent phosphotriesterase"/>
    <property type="match status" value="1"/>
</dbReference>
<dbReference type="EMBL" id="JARZHI010000001">
    <property type="protein sequence ID" value="MDI1428215.1"/>
    <property type="molecule type" value="Genomic_DNA"/>
</dbReference>
<sequence>MLRRHLLHLVAMLSVITTAACGEAPPTNAGPSGGGSGGPPELAVVYGAPTTSNNEPESATFTIEGYSTAMGSQGALVTVGTTTGVYELAASGPTLLPIVGDAPDLPSETGAVRAMAGYENGVLVAAEAGVFFTPGGVLQRSLGAAELAPLGIQAMRARVADDDGDGTAETHLAIRTEQGAYELGGGALVAWTVEGEAGRPTAVLAQKERVYLAYGERVYEIDKASGKAYPLVFDVGFVQAMACGSLACEDGSLVYFASDAGLVERSPSGEYSLYPLAAEGGSATGIDAFALDASKQRLYALAGDWVLRVRAGEVPEIVATLGPAEAPRSLAVDKIGDVWTGEGKTTQKLALGTPLSFLTDVKPIMREYCADCHASGTRGAPKIDFENYDVVLGLVDRVIARVADERSMPPPNYEKKLPADKIGIVKEWAVTKAP</sequence>
<dbReference type="PROSITE" id="PS51257">
    <property type="entry name" value="PROKAR_LIPOPROTEIN"/>
    <property type="match status" value="1"/>
</dbReference>
<evidence type="ECO:0000313" key="2">
    <source>
        <dbReference type="EMBL" id="MDI1428215.1"/>
    </source>
</evidence>
<protein>
    <recommendedName>
        <fullName evidence="4">Cytochrome c domain-containing protein</fullName>
    </recommendedName>
</protein>
<evidence type="ECO:0000256" key="1">
    <source>
        <dbReference type="SAM" id="SignalP"/>
    </source>
</evidence>